<gene>
    <name evidence="1" type="ORF">RHMOL_Rhmol05G0035000</name>
</gene>
<sequence>MLPLERGVPVIPDRVVRLTVEDPGDGGPLVAESGVGWCSTSSAVNGPLVAKSSRNVDFPKPEAPVVSNISPESTYPVTPCKMARRPPLIFSATVPYDEEVATWAQC</sequence>
<accession>A0ACC0NK97</accession>
<organism evidence="1 2">
    <name type="scientific">Rhododendron molle</name>
    <name type="common">Chinese azalea</name>
    <name type="synonym">Azalea mollis</name>
    <dbReference type="NCBI Taxonomy" id="49168"/>
    <lineage>
        <taxon>Eukaryota</taxon>
        <taxon>Viridiplantae</taxon>
        <taxon>Streptophyta</taxon>
        <taxon>Embryophyta</taxon>
        <taxon>Tracheophyta</taxon>
        <taxon>Spermatophyta</taxon>
        <taxon>Magnoliopsida</taxon>
        <taxon>eudicotyledons</taxon>
        <taxon>Gunneridae</taxon>
        <taxon>Pentapetalae</taxon>
        <taxon>asterids</taxon>
        <taxon>Ericales</taxon>
        <taxon>Ericaceae</taxon>
        <taxon>Ericoideae</taxon>
        <taxon>Rhodoreae</taxon>
        <taxon>Rhododendron</taxon>
    </lineage>
</organism>
<reference evidence="1" key="1">
    <citation type="submission" date="2022-02" db="EMBL/GenBank/DDBJ databases">
        <title>Plant Genome Project.</title>
        <authorList>
            <person name="Zhang R.-G."/>
        </authorList>
    </citation>
    <scope>NUCLEOTIDE SEQUENCE</scope>
    <source>
        <strain evidence="1">AT1</strain>
    </source>
</reference>
<proteinExistence type="predicted"/>
<dbReference type="EMBL" id="CM046392">
    <property type="protein sequence ID" value="KAI8553676.1"/>
    <property type="molecule type" value="Genomic_DNA"/>
</dbReference>
<dbReference type="Proteomes" id="UP001062846">
    <property type="component" value="Chromosome 5"/>
</dbReference>
<name>A0ACC0NK97_RHOML</name>
<protein>
    <submittedName>
        <fullName evidence="1">Uncharacterized protein</fullName>
    </submittedName>
</protein>
<comment type="caution">
    <text evidence="1">The sequence shown here is derived from an EMBL/GenBank/DDBJ whole genome shotgun (WGS) entry which is preliminary data.</text>
</comment>
<keyword evidence="2" id="KW-1185">Reference proteome</keyword>
<evidence type="ECO:0000313" key="1">
    <source>
        <dbReference type="EMBL" id="KAI8553676.1"/>
    </source>
</evidence>
<evidence type="ECO:0000313" key="2">
    <source>
        <dbReference type="Proteomes" id="UP001062846"/>
    </source>
</evidence>